<dbReference type="OrthoDB" id="2729743at2759"/>
<name>A0A4Q9ME67_9APHY</name>
<gene>
    <name evidence="2" type="ORF">BD311DRAFT_764298</name>
</gene>
<organism evidence="2">
    <name type="scientific">Dichomitus squalens</name>
    <dbReference type="NCBI Taxonomy" id="114155"/>
    <lineage>
        <taxon>Eukaryota</taxon>
        <taxon>Fungi</taxon>
        <taxon>Dikarya</taxon>
        <taxon>Basidiomycota</taxon>
        <taxon>Agaricomycotina</taxon>
        <taxon>Agaricomycetes</taxon>
        <taxon>Polyporales</taxon>
        <taxon>Polyporaceae</taxon>
        <taxon>Dichomitus</taxon>
    </lineage>
</organism>
<dbReference type="PROSITE" id="PS50181">
    <property type="entry name" value="FBOX"/>
    <property type="match status" value="1"/>
</dbReference>
<accession>A0A4Q9ME67</accession>
<dbReference type="SUPFAM" id="SSF81383">
    <property type="entry name" value="F-box domain"/>
    <property type="match status" value="1"/>
</dbReference>
<proteinExistence type="predicted"/>
<evidence type="ECO:0000313" key="2">
    <source>
        <dbReference type="EMBL" id="TBU25634.1"/>
    </source>
</evidence>
<dbReference type="InterPro" id="IPR036047">
    <property type="entry name" value="F-box-like_dom_sf"/>
</dbReference>
<reference evidence="2" key="1">
    <citation type="submission" date="2019-01" db="EMBL/GenBank/DDBJ databases">
        <title>Draft genome sequences of three monokaryotic isolates of the white-rot basidiomycete fungus Dichomitus squalens.</title>
        <authorList>
            <consortium name="DOE Joint Genome Institute"/>
            <person name="Lopez S.C."/>
            <person name="Andreopoulos B."/>
            <person name="Pangilinan J."/>
            <person name="Lipzen A."/>
            <person name="Riley R."/>
            <person name="Ahrendt S."/>
            <person name="Ng V."/>
            <person name="Barry K."/>
            <person name="Daum C."/>
            <person name="Grigoriev I.V."/>
            <person name="Hilden K.S."/>
            <person name="Makela M.R."/>
            <person name="de Vries R.P."/>
        </authorList>
    </citation>
    <scope>NUCLEOTIDE SEQUENCE [LARGE SCALE GENOMIC DNA]</scope>
    <source>
        <strain evidence="2">OM18370.1</strain>
    </source>
</reference>
<dbReference type="EMBL" id="ML143458">
    <property type="protein sequence ID" value="TBU25634.1"/>
    <property type="molecule type" value="Genomic_DNA"/>
</dbReference>
<dbReference type="Gene3D" id="1.20.1280.50">
    <property type="match status" value="1"/>
</dbReference>
<dbReference type="Pfam" id="PF12937">
    <property type="entry name" value="F-box-like"/>
    <property type="match status" value="1"/>
</dbReference>
<protein>
    <recommendedName>
        <fullName evidence="1">F-box domain-containing protein</fullName>
    </recommendedName>
</protein>
<sequence length="409" mass="47283">MDTKKKTITIGDLPAELFHKVLEQLGCEDRETLAACSLVCRRWFDISRQHLFSDIHVPRDCDETFEDLATFLDLHETTASYVRALNLEARLFHIPPVISLMPSLPLDLLFRILRALPNLKILRMRQIKIAPSDHSDVSRLHRFNLEHMEYQKCLSEIGHTFELLSWFHIDHFDFDPLFSDSKETEIKAGDYALDVRSLCVSPWTTDPRLTFQVLQQVVPRYMLKSFRYPSLTILSTPVPVVDFLREVGQNIIDLNLCPSGQDDYLVLPQLPSLKVFRYHLEISLFCRPADLTLQEAIFASFKESWLPHLPMDLEQLIMYLTYPELEDGFVPEATTSALWGLESALSRFSRLKKLSLIFPSLPCDMKTARAAAAVCFPTYHNRGVLEVDVRDFALECRDFDIYGYLRECC</sequence>
<evidence type="ECO:0000259" key="1">
    <source>
        <dbReference type="PROSITE" id="PS50181"/>
    </source>
</evidence>
<dbReference type="AlphaFoldDB" id="A0A4Q9ME67"/>
<dbReference type="Proteomes" id="UP000292957">
    <property type="component" value="Unassembled WGS sequence"/>
</dbReference>
<dbReference type="InterPro" id="IPR001810">
    <property type="entry name" value="F-box_dom"/>
</dbReference>
<feature type="domain" description="F-box" evidence="1">
    <location>
        <begin position="7"/>
        <end position="68"/>
    </location>
</feature>